<sequence>MEKNICYRQPRRKEIVYDDCVLEDSLPQGDWHIEEDPNMDYEMLLRGLRACAERASKPRTTNLDRISKTTKEFLERRRTLRLDLNASHIERKKGSLTSEKPREPFLSIRKANMHVRVSVGSKSFPVEIGEGDNMISTMGQLKQRISEEANIDASCMKIIHRGKTISGTNDLSLLDLNIKENDKLLIMGKVSMAMKDDPGFSALVSYEQTNLLPLQKVYEDIDRDFTSMELNYLDVEKSLKMAKKMEKRLLRFTETCMKHLEALDGLNINGELTTEQQALRNREKRKSLVDGINSLLNGNDKQVRRLEEYRKKLQGEIIE</sequence>
<evidence type="ECO:0000256" key="1">
    <source>
        <dbReference type="ARBA" id="ARBA00022374"/>
    </source>
</evidence>
<dbReference type="InterPro" id="IPR036533">
    <property type="entry name" value="BAG_dom_sf"/>
</dbReference>
<evidence type="ECO:0000259" key="3">
    <source>
        <dbReference type="PROSITE" id="PS51035"/>
    </source>
</evidence>
<dbReference type="InterPro" id="IPR000626">
    <property type="entry name" value="Ubiquitin-like_dom"/>
</dbReference>
<keyword evidence="5" id="KW-1185">Reference proteome</keyword>
<dbReference type="InterPro" id="IPR029071">
    <property type="entry name" value="Ubiquitin-like_domsf"/>
</dbReference>
<dbReference type="Gene3D" id="1.20.58.120">
    <property type="entry name" value="BAG domain"/>
    <property type="match status" value="1"/>
</dbReference>
<comment type="caution">
    <text evidence="4">The sequence shown here is derived from an EMBL/GenBank/DDBJ whole genome shotgun (WGS) entry which is preliminary data.</text>
</comment>
<accession>A0ABR1BY14</accession>
<reference evidence="4 5" key="1">
    <citation type="submission" date="2023-08" db="EMBL/GenBank/DDBJ databases">
        <title>A Necator americanus chromosomal reference genome.</title>
        <authorList>
            <person name="Ilik V."/>
            <person name="Petrzelkova K.J."/>
            <person name="Pardy F."/>
            <person name="Fuh T."/>
            <person name="Niatou-Singa F.S."/>
            <person name="Gouil Q."/>
            <person name="Baker L."/>
            <person name="Ritchie M.E."/>
            <person name="Jex A.R."/>
            <person name="Gazzola D."/>
            <person name="Li H."/>
            <person name="Toshio Fujiwara R."/>
            <person name="Zhan B."/>
            <person name="Aroian R.V."/>
            <person name="Pafco B."/>
            <person name="Schwarz E.M."/>
        </authorList>
    </citation>
    <scope>NUCLEOTIDE SEQUENCE [LARGE SCALE GENOMIC DNA]</scope>
    <source>
        <strain evidence="4 5">Aroian</strain>
        <tissue evidence="4">Whole animal</tissue>
    </source>
</reference>
<dbReference type="SMART" id="SM00264">
    <property type="entry name" value="BAG"/>
    <property type="match status" value="1"/>
</dbReference>
<feature type="domain" description="BAG" evidence="3">
    <location>
        <begin position="234"/>
        <end position="303"/>
    </location>
</feature>
<dbReference type="Gene3D" id="3.10.20.90">
    <property type="entry name" value="Phosphatidylinositol 3-kinase Catalytic Subunit, Chain A, domain 1"/>
    <property type="match status" value="1"/>
</dbReference>
<protein>
    <recommendedName>
        <fullName evidence="1">BAG family molecular chaperone regulator 1</fullName>
    </recommendedName>
</protein>
<evidence type="ECO:0000313" key="4">
    <source>
        <dbReference type="EMBL" id="KAK6730139.1"/>
    </source>
</evidence>
<proteinExistence type="predicted"/>
<evidence type="ECO:0000259" key="2">
    <source>
        <dbReference type="PROSITE" id="PS50053"/>
    </source>
</evidence>
<dbReference type="PROSITE" id="PS51035">
    <property type="entry name" value="BAG"/>
    <property type="match status" value="1"/>
</dbReference>
<dbReference type="EMBL" id="JAVFWL010000001">
    <property type="protein sequence ID" value="KAK6730139.1"/>
    <property type="molecule type" value="Genomic_DNA"/>
</dbReference>
<feature type="domain" description="Ubiquitin-like" evidence="2">
    <location>
        <begin position="137"/>
        <end position="189"/>
    </location>
</feature>
<gene>
    <name evidence="4" type="primary">Necator_chrI.g3044</name>
    <name evidence="4" type="ORF">RB195_006915</name>
</gene>
<dbReference type="InterPro" id="IPR003103">
    <property type="entry name" value="BAG_domain"/>
</dbReference>
<dbReference type="Proteomes" id="UP001303046">
    <property type="component" value="Unassembled WGS sequence"/>
</dbReference>
<dbReference type="Pfam" id="PF02179">
    <property type="entry name" value="BAG"/>
    <property type="match status" value="1"/>
</dbReference>
<dbReference type="Pfam" id="PF00240">
    <property type="entry name" value="ubiquitin"/>
    <property type="match status" value="1"/>
</dbReference>
<organism evidence="4 5">
    <name type="scientific">Necator americanus</name>
    <name type="common">Human hookworm</name>
    <dbReference type="NCBI Taxonomy" id="51031"/>
    <lineage>
        <taxon>Eukaryota</taxon>
        <taxon>Metazoa</taxon>
        <taxon>Ecdysozoa</taxon>
        <taxon>Nematoda</taxon>
        <taxon>Chromadorea</taxon>
        <taxon>Rhabditida</taxon>
        <taxon>Rhabditina</taxon>
        <taxon>Rhabditomorpha</taxon>
        <taxon>Strongyloidea</taxon>
        <taxon>Ancylostomatidae</taxon>
        <taxon>Bunostominae</taxon>
        <taxon>Necator</taxon>
    </lineage>
</organism>
<dbReference type="PROSITE" id="PS50053">
    <property type="entry name" value="UBIQUITIN_2"/>
    <property type="match status" value="1"/>
</dbReference>
<name>A0ABR1BY14_NECAM</name>
<dbReference type="SUPFAM" id="SSF63491">
    <property type="entry name" value="BAG domain"/>
    <property type="match status" value="1"/>
</dbReference>
<dbReference type="SUPFAM" id="SSF54236">
    <property type="entry name" value="Ubiquitin-like"/>
    <property type="match status" value="1"/>
</dbReference>
<evidence type="ECO:0000313" key="5">
    <source>
        <dbReference type="Proteomes" id="UP001303046"/>
    </source>
</evidence>